<dbReference type="GO" id="GO:0016192">
    <property type="term" value="P:vesicle-mediated transport"/>
    <property type="evidence" value="ECO:0007669"/>
    <property type="project" value="InterPro"/>
</dbReference>
<dbReference type="Proteomes" id="UP001151699">
    <property type="component" value="Chromosome B"/>
</dbReference>
<dbReference type="GO" id="GO:0016020">
    <property type="term" value="C:membrane"/>
    <property type="evidence" value="ECO:0007669"/>
    <property type="project" value="InterPro"/>
</dbReference>
<dbReference type="AlphaFoldDB" id="A0A9Q0S3W4"/>
<feature type="coiled-coil region" evidence="1">
    <location>
        <begin position="151"/>
        <end position="178"/>
    </location>
</feature>
<dbReference type="InterPro" id="IPR059001">
    <property type="entry name" value="STX17_N"/>
</dbReference>
<dbReference type="EMBL" id="WJQU01000002">
    <property type="protein sequence ID" value="KAJ6642550.1"/>
    <property type="molecule type" value="Genomic_DNA"/>
</dbReference>
<organism evidence="3 4">
    <name type="scientific">Pseudolycoriella hygida</name>
    <dbReference type="NCBI Taxonomy" id="35572"/>
    <lineage>
        <taxon>Eukaryota</taxon>
        <taxon>Metazoa</taxon>
        <taxon>Ecdysozoa</taxon>
        <taxon>Arthropoda</taxon>
        <taxon>Hexapoda</taxon>
        <taxon>Insecta</taxon>
        <taxon>Pterygota</taxon>
        <taxon>Neoptera</taxon>
        <taxon>Endopterygota</taxon>
        <taxon>Diptera</taxon>
        <taxon>Nematocera</taxon>
        <taxon>Sciaroidea</taxon>
        <taxon>Sciaridae</taxon>
        <taxon>Pseudolycoriella</taxon>
    </lineage>
</organism>
<protein>
    <submittedName>
        <fullName evidence="3">Syntaxin-17</fullName>
    </submittedName>
</protein>
<dbReference type="SUPFAM" id="SSF47661">
    <property type="entry name" value="t-snare proteins"/>
    <property type="match status" value="1"/>
</dbReference>
<sequence>MLDKEKIPLKRVEISIQKFNEVGIPHHLSLLRNHKTNIKKSLALGDWDKIQKEQINATRVVKQLRTLLMEMDSLRNKLANGDVKKFDELILTSRQSAMEEIKSYLDLQLKSPSESKSSFNEGDSNETTLDIQSVPQIQAEFHISEHQIKSREACLAQFERLQEEIRDLRDMLLELHGEVHSQKEVCGGLIGMCVGGPIGLIAGAKIGAGAAVCFAFLGYSGGTAIKKREEKDETPATQKDE</sequence>
<evidence type="ECO:0000256" key="1">
    <source>
        <dbReference type="SAM" id="Coils"/>
    </source>
</evidence>
<feature type="domain" description="STX17-like N-terminal" evidence="2">
    <location>
        <begin position="10"/>
        <end position="108"/>
    </location>
</feature>
<feature type="non-terminal residue" evidence="3">
    <location>
        <position position="1"/>
    </location>
</feature>
<accession>A0A9Q0S3W4</accession>
<evidence type="ECO:0000259" key="2">
    <source>
        <dbReference type="Pfam" id="PF26585"/>
    </source>
</evidence>
<reference evidence="3" key="1">
    <citation type="submission" date="2022-07" db="EMBL/GenBank/DDBJ databases">
        <authorList>
            <person name="Trinca V."/>
            <person name="Uliana J.V.C."/>
            <person name="Torres T.T."/>
            <person name="Ward R.J."/>
            <person name="Monesi N."/>
        </authorList>
    </citation>
    <scope>NUCLEOTIDE SEQUENCE</scope>
    <source>
        <strain evidence="3">HSMRA1968</strain>
        <tissue evidence="3">Whole embryos</tissue>
    </source>
</reference>
<dbReference type="OrthoDB" id="10035606at2759"/>
<dbReference type="Pfam" id="PF26585">
    <property type="entry name" value="STX17_N"/>
    <property type="match status" value="1"/>
</dbReference>
<proteinExistence type="predicted"/>
<dbReference type="InterPro" id="IPR010989">
    <property type="entry name" value="SNARE"/>
</dbReference>
<keyword evidence="4" id="KW-1185">Reference proteome</keyword>
<comment type="caution">
    <text evidence="3">The sequence shown here is derived from an EMBL/GenBank/DDBJ whole genome shotgun (WGS) entry which is preliminary data.</text>
</comment>
<gene>
    <name evidence="3" type="primary">STX17</name>
    <name evidence="3" type="ORF">Bhyg_07502</name>
</gene>
<keyword evidence="1" id="KW-0175">Coiled coil</keyword>
<evidence type="ECO:0000313" key="4">
    <source>
        <dbReference type="Proteomes" id="UP001151699"/>
    </source>
</evidence>
<evidence type="ECO:0000313" key="3">
    <source>
        <dbReference type="EMBL" id="KAJ6642550.1"/>
    </source>
</evidence>
<name>A0A9Q0S3W4_9DIPT</name>